<sequence>MWDDVDRRIADNEADDGAPVPLRHALRRKLEELGLVPSHATKKMVAFALPDGARLLWNIEGRADTMFLSADRTERARNAGYDVGQRPFIDGMKDGGRHSALSREWSFGEDDAIAVRIADAEELERFAKEVLEMTDDLCLRPDVVDRWVAKLLRQFPGLQRFDQPDNDFDESERDHKLATAEALHRALVQRETEERVAGIIKALSSGNLLNWRVTAPLTPTGDADRSQTDPALLAMAEAALGEAESHAEALARFVAEWTSAVPGNQTDSARQIGEFLLMHLSPNQGIFIRHTVREELWREATGQRFPVNSDIASIYRNEHRFMRAVQAALTTRGLHPRDMIDVQSALWVVHSYKDDTMTDGNAEEQLGNAGETIPSGPLNTILYGPPGTGKTWETAQRAVAICDPAAELGDREAVMARYRELCTRHRIEFVTFHQSYGYEEFVEGLRPETGEDADGEAGFRLVARDGVLKRIAARASSARGATPGPSLDGRRVFKMSLGRNRDDEFYLRDECLEDGVIRLGNPENFDWTDPSFDSYDRIFEHYNRLNPGTHGNSAAIVGPFTLRVAMREGDVIIASAGTTAFQAIGLVTGPCEYDPDRQIDDKTLRRKVRWVWTTETPRPATDIYQHAFRRNTLYRLVDEKLNKAALEELLAEPSDAPPPAHVLIIDEINRANISKVMGELITLLEEDKRAGAENELAVTLPHSGDRFTLPGNLHIIGTMNTADRSIALLDTALRRRFRFEHLAPDGAALADWQRRERPNLRGEGVRVELAAVLAAINQRIEWLLGPDHLVGHGWFMKIRNGDDLDEVMAHKVIPLLREYFHEDLGRVRAVLGGGNGFLRRERLPVPPGLEDGYADERWRYIDRFDEDEFYAWSAYDELVSGQDDDAGMSDAEDEERAA</sequence>
<keyword evidence="2" id="KW-0255">Endonuclease</keyword>
<keyword evidence="3" id="KW-1185">Reference proteome</keyword>
<proteinExistence type="predicted"/>
<keyword evidence="2" id="KW-0540">Nuclease</keyword>
<feature type="domain" description="AAA+ ATPase" evidence="1">
    <location>
        <begin position="376"/>
        <end position="747"/>
    </location>
</feature>
<protein>
    <submittedName>
        <fullName evidence="2">5-methylcytosine-specific restriction endonuclease McrBC, GTP-binding regulatory subunit McrB</fullName>
    </submittedName>
</protein>
<dbReference type="Pfam" id="PF07728">
    <property type="entry name" value="AAA_5"/>
    <property type="match status" value="1"/>
</dbReference>
<dbReference type="PANTHER" id="PTHR37291:SF1">
    <property type="entry name" value="TYPE IV METHYL-DIRECTED RESTRICTION ENZYME ECOKMCRB SUBUNIT"/>
    <property type="match status" value="1"/>
</dbReference>
<keyword evidence="2" id="KW-0378">Hydrolase</keyword>
<evidence type="ECO:0000313" key="3">
    <source>
        <dbReference type="Proteomes" id="UP000198885"/>
    </source>
</evidence>
<dbReference type="SUPFAM" id="SSF52540">
    <property type="entry name" value="P-loop containing nucleoside triphosphate hydrolases"/>
    <property type="match status" value="1"/>
</dbReference>
<dbReference type="RefSeq" id="WP_218142501.1">
    <property type="nucleotide sequence ID" value="NZ_FOGU01000001.1"/>
</dbReference>
<evidence type="ECO:0000259" key="1">
    <source>
        <dbReference type="SMART" id="SM00382"/>
    </source>
</evidence>
<organism evidence="2 3">
    <name type="scientific">Tranquillimonas rosea</name>
    <dbReference type="NCBI Taxonomy" id="641238"/>
    <lineage>
        <taxon>Bacteria</taxon>
        <taxon>Pseudomonadati</taxon>
        <taxon>Pseudomonadota</taxon>
        <taxon>Alphaproteobacteria</taxon>
        <taxon>Rhodobacterales</taxon>
        <taxon>Roseobacteraceae</taxon>
        <taxon>Tranquillimonas</taxon>
    </lineage>
</organism>
<dbReference type="InterPro" id="IPR052934">
    <property type="entry name" value="Methyl-DNA_Rec/Restrict_Enz"/>
</dbReference>
<dbReference type="InterPro" id="IPR027417">
    <property type="entry name" value="P-loop_NTPase"/>
</dbReference>
<dbReference type="Gene3D" id="3.40.50.300">
    <property type="entry name" value="P-loop containing nucleotide triphosphate hydrolases"/>
    <property type="match status" value="1"/>
</dbReference>
<dbReference type="PANTHER" id="PTHR37291">
    <property type="entry name" value="5-METHYLCYTOSINE-SPECIFIC RESTRICTION ENZYME B"/>
    <property type="match status" value="1"/>
</dbReference>
<dbReference type="GO" id="GO:0004519">
    <property type="term" value="F:endonuclease activity"/>
    <property type="evidence" value="ECO:0007669"/>
    <property type="project" value="UniProtKB-KW"/>
</dbReference>
<accession>A0A1H9PHP0</accession>
<dbReference type="GO" id="GO:0005524">
    <property type="term" value="F:ATP binding"/>
    <property type="evidence" value="ECO:0007669"/>
    <property type="project" value="InterPro"/>
</dbReference>
<dbReference type="SMART" id="SM00382">
    <property type="entry name" value="AAA"/>
    <property type="match status" value="1"/>
</dbReference>
<gene>
    <name evidence="2" type="ORF">SAMN04490244_101189</name>
</gene>
<dbReference type="InterPro" id="IPR003593">
    <property type="entry name" value="AAA+_ATPase"/>
</dbReference>
<dbReference type="EMBL" id="FOGU01000001">
    <property type="protein sequence ID" value="SER47731.1"/>
    <property type="molecule type" value="Genomic_DNA"/>
</dbReference>
<dbReference type="STRING" id="641238.SAMN04490244_101189"/>
<dbReference type="InterPro" id="IPR011704">
    <property type="entry name" value="ATPase_dyneun-rel_AAA"/>
</dbReference>
<reference evidence="2 3" key="1">
    <citation type="submission" date="2016-10" db="EMBL/GenBank/DDBJ databases">
        <authorList>
            <person name="de Groot N.N."/>
        </authorList>
    </citation>
    <scope>NUCLEOTIDE SEQUENCE [LARGE SCALE GENOMIC DNA]</scope>
    <source>
        <strain evidence="2 3">DSM 23042</strain>
    </source>
</reference>
<dbReference type="Proteomes" id="UP000198885">
    <property type="component" value="Unassembled WGS sequence"/>
</dbReference>
<evidence type="ECO:0000313" key="2">
    <source>
        <dbReference type="EMBL" id="SER47731.1"/>
    </source>
</evidence>
<name>A0A1H9PHP0_9RHOB</name>
<dbReference type="AlphaFoldDB" id="A0A1H9PHP0"/>
<dbReference type="GO" id="GO:0016887">
    <property type="term" value="F:ATP hydrolysis activity"/>
    <property type="evidence" value="ECO:0007669"/>
    <property type="project" value="InterPro"/>
</dbReference>